<sequence length="596" mass="65343">MARFVAEDPSYGFDVFALKTEDGSDVNDFRLFHQPNMGQGRSSGGGGGSVSPNSFSQQPLEYNPSYSSGYHGGQTGMGQQYTDGHTMSGTEDFHGNQAYPIPDSSSSSSVNYEGMYHNQNPDYYGRYSQPGDSQEDLSDSRGWTNPPSNPTPRSSHYRSDYNGHSYTSRNYNYSNTNSGRTQRGYSSSSSGYGSVESIPEVAGDSFYTATIPQAQIDTNLEILRRNHNISSTEVPIDLNLLPDHDSNKRPPYTLAVLAELAIAGSPDHRLTSSAIYTDIEEYFEYYRIDTSKKWRNSIRHMLTLKERFIQITRPLREPGIGNYWTLDMTQKGDTRVRKRRSRKARAARAPASKSADELEEEKDDDEDPASLVYASSDYVGSTAAAESSLRSNTQRRSRSRASCISPYIPPLMLSPLRPNHPNDAHAPSPHQVQSMPDVHSMTLGASGTQYGETQYGGYERTEVPFGGLSTQGFYPGASTPNWPSNPMFRSSNPSNTYPISSGATGPILRPSFPLPPMPDFPPVLSAPTYEVLGSPPESTPSPATSSSSHSHSHPHPLHIRNQGGRASGPARVIAHPPQCARRGEAPFDVKGKGRAV</sequence>
<feature type="region of interest" description="Disordered" evidence="4">
    <location>
        <begin position="525"/>
        <end position="596"/>
    </location>
</feature>
<feature type="domain" description="Fork-head" evidence="5">
    <location>
        <begin position="249"/>
        <end position="345"/>
    </location>
</feature>
<dbReference type="PANTHER" id="PTHR11829:SF343">
    <property type="entry name" value="FORK-HEAD DOMAIN-CONTAINING PROTEIN"/>
    <property type="match status" value="1"/>
</dbReference>
<proteinExistence type="predicted"/>
<evidence type="ECO:0000256" key="2">
    <source>
        <dbReference type="ARBA" id="ARBA00023242"/>
    </source>
</evidence>
<feature type="compositionally biased region" description="Polar residues" evidence="4">
    <location>
        <begin position="57"/>
        <end position="68"/>
    </location>
</feature>
<dbReference type="InterPro" id="IPR050211">
    <property type="entry name" value="FOX_domain-containing"/>
</dbReference>
<reference evidence="6 7" key="1">
    <citation type="journal article" date="2020" name="ISME J.">
        <title>Uncovering the hidden diversity of litter-decomposition mechanisms in mushroom-forming fungi.</title>
        <authorList>
            <person name="Floudas D."/>
            <person name="Bentzer J."/>
            <person name="Ahren D."/>
            <person name="Johansson T."/>
            <person name="Persson P."/>
            <person name="Tunlid A."/>
        </authorList>
    </citation>
    <scope>NUCLEOTIDE SEQUENCE [LARGE SCALE GENOMIC DNA]</scope>
    <source>
        <strain evidence="6 7">CBS 406.79</strain>
    </source>
</reference>
<dbReference type="AlphaFoldDB" id="A0A8H5HPX4"/>
<feature type="compositionally biased region" description="Basic and acidic residues" evidence="4">
    <location>
        <begin position="581"/>
        <end position="596"/>
    </location>
</feature>
<gene>
    <name evidence="6" type="ORF">D9757_007776</name>
</gene>
<dbReference type="InterPro" id="IPR030456">
    <property type="entry name" value="TF_fork_head_CS_2"/>
</dbReference>
<feature type="compositionally biased region" description="Polar residues" evidence="4">
    <location>
        <begin position="77"/>
        <end position="89"/>
    </location>
</feature>
<dbReference type="EMBL" id="JAACJN010000032">
    <property type="protein sequence ID" value="KAF5387418.1"/>
    <property type="molecule type" value="Genomic_DNA"/>
</dbReference>
<evidence type="ECO:0000256" key="1">
    <source>
        <dbReference type="ARBA" id="ARBA00023125"/>
    </source>
</evidence>
<feature type="region of interest" description="Disordered" evidence="4">
    <location>
        <begin position="383"/>
        <end position="434"/>
    </location>
</feature>
<dbReference type="GO" id="GO:0000978">
    <property type="term" value="F:RNA polymerase II cis-regulatory region sequence-specific DNA binding"/>
    <property type="evidence" value="ECO:0007669"/>
    <property type="project" value="TreeGrafter"/>
</dbReference>
<keyword evidence="1 3" id="KW-0238">DNA-binding</keyword>
<organism evidence="6 7">
    <name type="scientific">Collybiopsis confluens</name>
    <dbReference type="NCBI Taxonomy" id="2823264"/>
    <lineage>
        <taxon>Eukaryota</taxon>
        <taxon>Fungi</taxon>
        <taxon>Dikarya</taxon>
        <taxon>Basidiomycota</taxon>
        <taxon>Agaricomycotina</taxon>
        <taxon>Agaricomycetes</taxon>
        <taxon>Agaricomycetidae</taxon>
        <taxon>Agaricales</taxon>
        <taxon>Marasmiineae</taxon>
        <taxon>Omphalotaceae</taxon>
        <taxon>Collybiopsis</taxon>
    </lineage>
</organism>
<evidence type="ECO:0000313" key="6">
    <source>
        <dbReference type="EMBL" id="KAF5387418.1"/>
    </source>
</evidence>
<keyword evidence="7" id="KW-1185">Reference proteome</keyword>
<dbReference type="SUPFAM" id="SSF46785">
    <property type="entry name" value="Winged helix' DNA-binding domain"/>
    <property type="match status" value="1"/>
</dbReference>
<evidence type="ECO:0000259" key="5">
    <source>
        <dbReference type="PROSITE" id="PS50039"/>
    </source>
</evidence>
<dbReference type="Proteomes" id="UP000518752">
    <property type="component" value="Unassembled WGS sequence"/>
</dbReference>
<dbReference type="PANTHER" id="PTHR11829">
    <property type="entry name" value="FORKHEAD BOX PROTEIN"/>
    <property type="match status" value="1"/>
</dbReference>
<evidence type="ECO:0000256" key="4">
    <source>
        <dbReference type="SAM" id="MobiDB-lite"/>
    </source>
</evidence>
<dbReference type="Pfam" id="PF00250">
    <property type="entry name" value="Forkhead"/>
    <property type="match status" value="1"/>
</dbReference>
<dbReference type="InterPro" id="IPR036390">
    <property type="entry name" value="WH_DNA-bd_sf"/>
</dbReference>
<dbReference type="PROSITE" id="PS50039">
    <property type="entry name" value="FORK_HEAD_3"/>
    <property type="match status" value="1"/>
</dbReference>
<keyword evidence="2 3" id="KW-0539">Nucleus</keyword>
<dbReference type="InterPro" id="IPR001766">
    <property type="entry name" value="Fork_head_dom"/>
</dbReference>
<feature type="compositionally biased region" description="Basic residues" evidence="4">
    <location>
        <begin position="336"/>
        <end position="346"/>
    </location>
</feature>
<dbReference type="PRINTS" id="PR00053">
    <property type="entry name" value="FORKHEAD"/>
</dbReference>
<feature type="region of interest" description="Disordered" evidence="4">
    <location>
        <begin position="476"/>
        <end position="502"/>
    </location>
</feature>
<evidence type="ECO:0000256" key="3">
    <source>
        <dbReference type="PROSITE-ProRule" id="PRU00089"/>
    </source>
</evidence>
<dbReference type="PROSITE" id="PS00658">
    <property type="entry name" value="FORK_HEAD_2"/>
    <property type="match status" value="1"/>
</dbReference>
<feature type="compositionally biased region" description="Low complexity" evidence="4">
    <location>
        <begin position="165"/>
        <end position="194"/>
    </location>
</feature>
<feature type="region of interest" description="Disordered" evidence="4">
    <location>
        <begin position="332"/>
        <end position="369"/>
    </location>
</feature>
<accession>A0A8H5HPX4</accession>
<feature type="DNA-binding region" description="Fork-head" evidence="3">
    <location>
        <begin position="249"/>
        <end position="345"/>
    </location>
</feature>
<dbReference type="SMART" id="SM00339">
    <property type="entry name" value="FH"/>
    <property type="match status" value="1"/>
</dbReference>
<dbReference type="OrthoDB" id="5954824at2759"/>
<dbReference type="Gene3D" id="1.10.10.10">
    <property type="entry name" value="Winged helix-like DNA-binding domain superfamily/Winged helix DNA-binding domain"/>
    <property type="match status" value="1"/>
</dbReference>
<comment type="caution">
    <text evidence="6">The sequence shown here is derived from an EMBL/GenBank/DDBJ whole genome shotgun (WGS) entry which is preliminary data.</text>
</comment>
<dbReference type="GO" id="GO:0000981">
    <property type="term" value="F:DNA-binding transcription factor activity, RNA polymerase II-specific"/>
    <property type="evidence" value="ECO:0007669"/>
    <property type="project" value="TreeGrafter"/>
</dbReference>
<comment type="subcellular location">
    <subcellularLocation>
        <location evidence="3">Nucleus</location>
    </subcellularLocation>
</comment>
<protein>
    <recommendedName>
        <fullName evidence="5">Fork-head domain-containing protein</fullName>
    </recommendedName>
</protein>
<feature type="region of interest" description="Disordered" evidence="4">
    <location>
        <begin position="29"/>
        <end position="194"/>
    </location>
</feature>
<evidence type="ECO:0000313" key="7">
    <source>
        <dbReference type="Proteomes" id="UP000518752"/>
    </source>
</evidence>
<feature type="compositionally biased region" description="Acidic residues" evidence="4">
    <location>
        <begin position="357"/>
        <end position="368"/>
    </location>
</feature>
<dbReference type="GO" id="GO:0005634">
    <property type="term" value="C:nucleus"/>
    <property type="evidence" value="ECO:0007669"/>
    <property type="project" value="UniProtKB-SubCell"/>
</dbReference>
<dbReference type="InterPro" id="IPR036388">
    <property type="entry name" value="WH-like_DNA-bd_sf"/>
</dbReference>
<feature type="compositionally biased region" description="Low complexity" evidence="4">
    <location>
        <begin position="534"/>
        <end position="549"/>
    </location>
</feature>
<dbReference type="CDD" id="cd00059">
    <property type="entry name" value="FH_FOX"/>
    <property type="match status" value="1"/>
</dbReference>
<name>A0A8H5HPX4_9AGAR</name>